<keyword evidence="1" id="KW-0812">Transmembrane</keyword>
<protein>
    <recommendedName>
        <fullName evidence="4">Glycosyltransferase RgtA/B/C/D-like domain-containing protein</fullName>
    </recommendedName>
</protein>
<feature type="transmembrane region" description="Helical" evidence="1">
    <location>
        <begin position="6"/>
        <end position="24"/>
    </location>
</feature>
<dbReference type="Proteomes" id="UP001379949">
    <property type="component" value="Unassembled WGS sequence"/>
</dbReference>
<gene>
    <name evidence="2" type="ORF">V6242_11595</name>
</gene>
<dbReference type="RefSeq" id="WP_341567462.1">
    <property type="nucleotide sequence ID" value="NZ_JBAKAR010000009.1"/>
</dbReference>
<feature type="transmembrane region" description="Helical" evidence="1">
    <location>
        <begin position="202"/>
        <end position="222"/>
    </location>
</feature>
<feature type="transmembrane region" description="Helical" evidence="1">
    <location>
        <begin position="333"/>
        <end position="350"/>
    </location>
</feature>
<keyword evidence="1" id="KW-0472">Membrane</keyword>
<keyword evidence="1" id="KW-1133">Transmembrane helix</keyword>
<evidence type="ECO:0000256" key="1">
    <source>
        <dbReference type="SAM" id="Phobius"/>
    </source>
</evidence>
<evidence type="ECO:0000313" key="2">
    <source>
        <dbReference type="EMBL" id="MEL0613790.1"/>
    </source>
</evidence>
<feature type="transmembrane region" description="Helical" evidence="1">
    <location>
        <begin position="362"/>
        <end position="380"/>
    </location>
</feature>
<reference evidence="2 3" key="1">
    <citation type="submission" date="2024-02" db="EMBL/GenBank/DDBJ databases">
        <title>Bacteria isolated from the canopy kelp, Nereocystis luetkeana.</title>
        <authorList>
            <person name="Pfister C.A."/>
            <person name="Younker I.T."/>
            <person name="Light S.H."/>
        </authorList>
    </citation>
    <scope>NUCLEOTIDE SEQUENCE [LARGE SCALE GENOMIC DNA]</scope>
    <source>
        <strain evidence="2 3">TI.4.07</strain>
    </source>
</reference>
<feature type="transmembrane region" description="Helical" evidence="1">
    <location>
        <begin position="104"/>
        <end position="125"/>
    </location>
</feature>
<feature type="transmembrane region" description="Helical" evidence="1">
    <location>
        <begin position="307"/>
        <end position="326"/>
    </location>
</feature>
<evidence type="ECO:0008006" key="4">
    <source>
        <dbReference type="Google" id="ProtNLM"/>
    </source>
</evidence>
<keyword evidence="3" id="KW-1185">Reference proteome</keyword>
<feature type="transmembrane region" description="Helical" evidence="1">
    <location>
        <begin position="137"/>
        <end position="157"/>
    </location>
</feature>
<feature type="transmembrane region" description="Helical" evidence="1">
    <location>
        <begin position="228"/>
        <end position="247"/>
    </location>
</feature>
<feature type="transmembrane region" description="Helical" evidence="1">
    <location>
        <begin position="169"/>
        <end position="195"/>
    </location>
</feature>
<proteinExistence type="predicted"/>
<feature type="transmembrane region" description="Helical" evidence="1">
    <location>
        <begin position="36"/>
        <end position="57"/>
    </location>
</feature>
<name>A0ABU9G6A5_9GAMM</name>
<sequence>MYLLSILILILVLISIVFLGRKIIIINCCSNASIAVDCWLLFFLIQILIVIFFRIYLPAVPDNEMFSSIIENHNVPVEHLGNSDILGFYYVTLPVSYVFSSDSFLYLIFQKSMVLLSLILFYFGALNLIKNRLNFDFSGVGFSLFLFLISIYPSFFIHYNTIIRESWEFFFFSAALYAVSKGGYIRGIFLFFMMVLVRKNSFVYFGLFVFYLTFLKSNVFYFSERVKGLLFFFFFSFFLCLFLLPPFFDYISALRNNKLSFFTSIGFSPTMLYPAYESGDLNFYFTLKSMMQYIIDPLPITSMRGSIFAYVESFFSFSLITVMFFIVFHLKKLSKFCLVFLLVFYAQANLEYFVSGGMRHRLIPYFAFIAYLSIILSPSLKRTILILKGASNVG</sequence>
<dbReference type="EMBL" id="JBAKAR010000009">
    <property type="protein sequence ID" value="MEL0613790.1"/>
    <property type="molecule type" value="Genomic_DNA"/>
</dbReference>
<evidence type="ECO:0000313" key="3">
    <source>
        <dbReference type="Proteomes" id="UP001379949"/>
    </source>
</evidence>
<accession>A0ABU9G6A5</accession>
<organism evidence="2 3">
    <name type="scientific">Marinomonas arenicola</name>
    <dbReference type="NCBI Taxonomy" id="569601"/>
    <lineage>
        <taxon>Bacteria</taxon>
        <taxon>Pseudomonadati</taxon>
        <taxon>Pseudomonadota</taxon>
        <taxon>Gammaproteobacteria</taxon>
        <taxon>Oceanospirillales</taxon>
        <taxon>Oceanospirillaceae</taxon>
        <taxon>Marinomonas</taxon>
    </lineage>
</organism>
<comment type="caution">
    <text evidence="2">The sequence shown here is derived from an EMBL/GenBank/DDBJ whole genome shotgun (WGS) entry which is preliminary data.</text>
</comment>